<comment type="caution">
    <text evidence="2">The sequence shown here is derived from an EMBL/GenBank/DDBJ whole genome shotgun (WGS) entry which is preliminary data.</text>
</comment>
<dbReference type="PANTHER" id="PTHR43355:SF2">
    <property type="entry name" value="FLAVIN REDUCTASE (NADPH)"/>
    <property type="match status" value="1"/>
</dbReference>
<dbReference type="PANTHER" id="PTHR43355">
    <property type="entry name" value="FLAVIN REDUCTASE (NADPH)"/>
    <property type="match status" value="1"/>
</dbReference>
<dbReference type="InterPro" id="IPR051606">
    <property type="entry name" value="Polyketide_Oxido-like"/>
</dbReference>
<accession>A0ABS5KVP3</accession>
<evidence type="ECO:0000259" key="1">
    <source>
        <dbReference type="Pfam" id="PF13460"/>
    </source>
</evidence>
<dbReference type="Pfam" id="PF13460">
    <property type="entry name" value="NAD_binding_10"/>
    <property type="match status" value="1"/>
</dbReference>
<dbReference type="Gene3D" id="3.40.50.720">
    <property type="entry name" value="NAD(P)-binding Rossmann-like Domain"/>
    <property type="match status" value="1"/>
</dbReference>
<evidence type="ECO:0000313" key="3">
    <source>
        <dbReference type="Proteomes" id="UP000730482"/>
    </source>
</evidence>
<evidence type="ECO:0000313" key="2">
    <source>
        <dbReference type="EMBL" id="MBS2550136.1"/>
    </source>
</evidence>
<dbReference type="InterPro" id="IPR016040">
    <property type="entry name" value="NAD(P)-bd_dom"/>
</dbReference>
<dbReference type="InterPro" id="IPR036291">
    <property type="entry name" value="NAD(P)-bd_dom_sf"/>
</dbReference>
<dbReference type="SUPFAM" id="SSF51735">
    <property type="entry name" value="NAD(P)-binding Rossmann-fold domains"/>
    <property type="match status" value="1"/>
</dbReference>
<name>A0ABS5KVP3_9ACTN</name>
<dbReference type="Proteomes" id="UP000730482">
    <property type="component" value="Unassembled WGS sequence"/>
</dbReference>
<protein>
    <submittedName>
        <fullName evidence="2">NAD(P)H-binding protein</fullName>
    </submittedName>
</protein>
<proteinExistence type="predicted"/>
<dbReference type="EMBL" id="JAAFYZ010000092">
    <property type="protein sequence ID" value="MBS2550136.1"/>
    <property type="molecule type" value="Genomic_DNA"/>
</dbReference>
<sequence length="210" mass="21261">MANIIVFGAGGRAGRPTVAVAVRQGHKVTAVVRDPGKYADLAREDGVTVVAGDVTDAASVAKLAPGHDVVINTAATLDEGHFVAAAKALVEGLSATDVSRLVAVGIGGALEVEPGVPAYDSDALPDEARAFSRDHAAQLPLLRASELDWVVLAPPLVYLDEGEGTGGYRLGTTAPIPGADSFAYADLALALVAEATAPTRSREMVAVAGA</sequence>
<feature type="domain" description="NAD(P)-binding" evidence="1">
    <location>
        <begin position="8"/>
        <end position="197"/>
    </location>
</feature>
<dbReference type="RefSeq" id="WP_212012333.1">
    <property type="nucleotide sequence ID" value="NZ_JAAFYZ010000092.1"/>
</dbReference>
<reference evidence="2 3" key="1">
    <citation type="submission" date="2020-02" db="EMBL/GenBank/DDBJ databases">
        <title>Acidophilic actinobacteria isolated from forest soil.</title>
        <authorList>
            <person name="Golinska P."/>
        </authorList>
    </citation>
    <scope>NUCLEOTIDE SEQUENCE [LARGE SCALE GENOMIC DNA]</scope>
    <source>
        <strain evidence="2 3">NL8</strain>
    </source>
</reference>
<keyword evidence="3" id="KW-1185">Reference proteome</keyword>
<organism evidence="2 3">
    <name type="scientific">Catenulispora pinistramenti</name>
    <dbReference type="NCBI Taxonomy" id="2705254"/>
    <lineage>
        <taxon>Bacteria</taxon>
        <taxon>Bacillati</taxon>
        <taxon>Actinomycetota</taxon>
        <taxon>Actinomycetes</taxon>
        <taxon>Catenulisporales</taxon>
        <taxon>Catenulisporaceae</taxon>
        <taxon>Catenulispora</taxon>
    </lineage>
</organism>
<gene>
    <name evidence="2" type="ORF">KGQ19_25035</name>
</gene>